<dbReference type="Gene3D" id="1.20.1530.20">
    <property type="match status" value="1"/>
</dbReference>
<feature type="transmembrane region" description="Helical" evidence="8">
    <location>
        <begin position="184"/>
        <end position="205"/>
    </location>
</feature>
<evidence type="ECO:0000256" key="2">
    <source>
        <dbReference type="ARBA" id="ARBA00010145"/>
    </source>
</evidence>
<proteinExistence type="inferred from homology"/>
<keyword evidence="7 8" id="KW-0472">Membrane</keyword>
<evidence type="ECO:0000256" key="3">
    <source>
        <dbReference type="ARBA" id="ARBA00022448"/>
    </source>
</evidence>
<feature type="transmembrane region" description="Helical" evidence="8">
    <location>
        <begin position="238"/>
        <end position="263"/>
    </location>
</feature>
<evidence type="ECO:0000313" key="9">
    <source>
        <dbReference type="EMBL" id="KWT85032.1"/>
    </source>
</evidence>
<dbReference type="Proteomes" id="UP000060487">
    <property type="component" value="Unassembled WGS sequence"/>
</dbReference>
<comment type="subcellular location">
    <subcellularLocation>
        <location evidence="1">Cell membrane</location>
        <topology evidence="1">Multi-pass membrane protein</topology>
    </subcellularLocation>
</comment>
<accession>A0ABR5SEU7</accession>
<dbReference type="EMBL" id="LNQR01000066">
    <property type="protein sequence ID" value="KWT85032.1"/>
    <property type="molecule type" value="Genomic_DNA"/>
</dbReference>
<dbReference type="PANTHER" id="PTHR36838">
    <property type="entry name" value="AUXIN EFFLUX CARRIER FAMILY PROTEIN"/>
    <property type="match status" value="1"/>
</dbReference>
<evidence type="ECO:0000256" key="8">
    <source>
        <dbReference type="SAM" id="Phobius"/>
    </source>
</evidence>
<feature type="transmembrane region" description="Helical" evidence="8">
    <location>
        <begin position="211"/>
        <end position="231"/>
    </location>
</feature>
<keyword evidence="4" id="KW-1003">Cell membrane</keyword>
<dbReference type="Pfam" id="PF03547">
    <property type="entry name" value="Mem_trans"/>
    <property type="match status" value="2"/>
</dbReference>
<protein>
    <submittedName>
        <fullName evidence="9">Auxin efflux carrier</fullName>
    </submittedName>
</protein>
<dbReference type="InterPro" id="IPR004776">
    <property type="entry name" value="Mem_transp_PIN-like"/>
</dbReference>
<dbReference type="PANTHER" id="PTHR36838:SF1">
    <property type="entry name" value="SLR1864 PROTEIN"/>
    <property type="match status" value="1"/>
</dbReference>
<feature type="transmembrane region" description="Helical" evidence="8">
    <location>
        <begin position="148"/>
        <end position="172"/>
    </location>
</feature>
<evidence type="ECO:0000256" key="7">
    <source>
        <dbReference type="ARBA" id="ARBA00023136"/>
    </source>
</evidence>
<organism evidence="9 10">
    <name type="scientific">Candidatus Magnetominusculus xianensis</name>
    <dbReference type="NCBI Taxonomy" id="1748249"/>
    <lineage>
        <taxon>Bacteria</taxon>
        <taxon>Pseudomonadati</taxon>
        <taxon>Nitrospirota</taxon>
        <taxon>Nitrospiria</taxon>
        <taxon>Nitrospirales</taxon>
        <taxon>Nitrospiraceae</taxon>
        <taxon>Candidatus Magnetominusculus</taxon>
    </lineage>
</organism>
<comment type="similarity">
    <text evidence="2">Belongs to the auxin efflux carrier (TC 2.A.69) family.</text>
</comment>
<keyword evidence="6 8" id="KW-1133">Transmembrane helix</keyword>
<name>A0ABR5SEU7_9BACT</name>
<sequence length="266" mass="27336">MCLTIFYTAKIDAEALLVPLTAAITIGISLAAAFIVYIPLSRRMGLPSGETGILIIASAFGNVTYLGLPIIIELYGAGAAKYPIYYDLIATTPILWIAGAQIAGRFSSCPNSAPTLGGSLKIIAQLPPLWGCIAGAALQAVHVPVPDFALKALTMLGGLVTPLMLFSVGLAISVPNVKHAAVSAPAAVIKLVISPLVGFTAARLLGVHGVALKACVIEGAMPTMVLSLLIADRFNLSAPLAAFMIVITTTLSFTVLPAAALFISGI</sequence>
<keyword evidence="10" id="KW-1185">Reference proteome</keyword>
<gene>
    <name evidence="9" type="ORF">ASN18_1850</name>
</gene>
<evidence type="ECO:0000256" key="4">
    <source>
        <dbReference type="ARBA" id="ARBA00022475"/>
    </source>
</evidence>
<feature type="transmembrane region" description="Helical" evidence="8">
    <location>
        <begin position="122"/>
        <end position="142"/>
    </location>
</feature>
<evidence type="ECO:0000256" key="6">
    <source>
        <dbReference type="ARBA" id="ARBA00022989"/>
    </source>
</evidence>
<dbReference type="InterPro" id="IPR038770">
    <property type="entry name" value="Na+/solute_symporter_sf"/>
</dbReference>
<comment type="caution">
    <text evidence="9">The sequence shown here is derived from an EMBL/GenBank/DDBJ whole genome shotgun (WGS) entry which is preliminary data.</text>
</comment>
<reference evidence="9 10" key="1">
    <citation type="submission" date="2015-11" db="EMBL/GenBank/DDBJ databases">
        <authorList>
            <person name="Lin W."/>
        </authorList>
    </citation>
    <scope>NUCLEOTIDE SEQUENCE [LARGE SCALE GENOMIC DNA]</scope>
    <source>
        <strain evidence="9 10">HCH-1</strain>
    </source>
</reference>
<keyword evidence="3" id="KW-0813">Transport</keyword>
<keyword evidence="5 8" id="KW-0812">Transmembrane</keyword>
<feature type="transmembrane region" description="Helical" evidence="8">
    <location>
        <begin position="16"/>
        <end position="40"/>
    </location>
</feature>
<evidence type="ECO:0000313" key="10">
    <source>
        <dbReference type="Proteomes" id="UP000060487"/>
    </source>
</evidence>
<feature type="transmembrane region" description="Helical" evidence="8">
    <location>
        <begin position="84"/>
        <end position="102"/>
    </location>
</feature>
<evidence type="ECO:0000256" key="1">
    <source>
        <dbReference type="ARBA" id="ARBA00004651"/>
    </source>
</evidence>
<evidence type="ECO:0000256" key="5">
    <source>
        <dbReference type="ARBA" id="ARBA00022692"/>
    </source>
</evidence>
<feature type="transmembrane region" description="Helical" evidence="8">
    <location>
        <begin position="52"/>
        <end position="72"/>
    </location>
</feature>